<dbReference type="PANTHER" id="PTHR34693:SF1">
    <property type="entry name" value="PROTEIN PAR32"/>
    <property type="match status" value="1"/>
</dbReference>
<dbReference type="Pfam" id="PF12223">
    <property type="entry name" value="DUF3602"/>
    <property type="match status" value="1"/>
</dbReference>
<feature type="compositionally biased region" description="Polar residues" evidence="1">
    <location>
        <begin position="17"/>
        <end position="35"/>
    </location>
</feature>
<protein>
    <submittedName>
        <fullName evidence="2">Uncharacterized protein</fullName>
    </submittedName>
</protein>
<evidence type="ECO:0000313" key="2">
    <source>
        <dbReference type="EMBL" id="EAA35032.1"/>
    </source>
</evidence>
<dbReference type="OMA" id="NDFEHPE"/>
<dbReference type="OrthoDB" id="3063476at2759"/>
<dbReference type="RefSeq" id="XP_964268.1">
    <property type="nucleotide sequence ID" value="XM_959175.3"/>
</dbReference>
<gene>
    <name evidence="2" type="ORF">NCU02773</name>
</gene>
<evidence type="ECO:0000256" key="1">
    <source>
        <dbReference type="SAM" id="MobiDB-lite"/>
    </source>
</evidence>
<dbReference type="InterPro" id="IPR053203">
    <property type="entry name" value="Cisplatin_resist-associated"/>
</dbReference>
<keyword evidence="3" id="KW-1185">Reference proteome</keyword>
<proteinExistence type="predicted"/>
<evidence type="ECO:0000313" key="3">
    <source>
        <dbReference type="Proteomes" id="UP000001805"/>
    </source>
</evidence>
<sequence>MTAHMQSSGRGGAGNIVDSSKSPRIQPEDLQTPTLKTAMVTTGRGGNGNMAKNSDPVETRRRQDVEPVVRRDSFGATHIGRGGTGNVFTAEDAQAAREAQKAGHSGATAIDKEDENHLHLHNLLHPSRTHNGGSHKENKENKEKEKEKEKEAERERQAGHGHKKNEKSESELGWAEKGRNFLFGKKDKTDKKEEKREESAERKSGNSSP</sequence>
<dbReference type="GeneID" id="3880417"/>
<dbReference type="KEGG" id="ncr:NCU02773"/>
<feature type="compositionally biased region" description="Basic and acidic residues" evidence="1">
    <location>
        <begin position="134"/>
        <end position="158"/>
    </location>
</feature>
<feature type="compositionally biased region" description="Basic and acidic residues" evidence="1">
    <location>
        <begin position="55"/>
        <end position="73"/>
    </location>
</feature>
<dbReference type="EMBL" id="CM002236">
    <property type="protein sequence ID" value="EAA35032.1"/>
    <property type="molecule type" value="Genomic_DNA"/>
</dbReference>
<dbReference type="HOGENOM" id="CLU_082191_2_0_1"/>
<name>Q7SE21_NEUCR</name>
<dbReference type="VEuPathDB" id="FungiDB:NCU02773"/>
<dbReference type="InterPro" id="IPR022024">
    <property type="entry name" value="DUF3602"/>
</dbReference>
<dbReference type="PANTHER" id="PTHR34693">
    <property type="entry name" value="PROTEIN PAR32"/>
    <property type="match status" value="1"/>
</dbReference>
<organism evidence="2 3">
    <name type="scientific">Neurospora crassa (strain ATCC 24698 / 74-OR23-1A / CBS 708.71 / DSM 1257 / FGSC 987)</name>
    <dbReference type="NCBI Taxonomy" id="367110"/>
    <lineage>
        <taxon>Eukaryota</taxon>
        <taxon>Fungi</taxon>
        <taxon>Dikarya</taxon>
        <taxon>Ascomycota</taxon>
        <taxon>Pezizomycotina</taxon>
        <taxon>Sordariomycetes</taxon>
        <taxon>Sordariomycetidae</taxon>
        <taxon>Sordariales</taxon>
        <taxon>Sordariaceae</taxon>
        <taxon>Neurospora</taxon>
    </lineage>
</organism>
<dbReference type="AlphaFoldDB" id="Q7SE21"/>
<reference evidence="2 3" key="1">
    <citation type="journal article" date="2003" name="Nature">
        <title>The genome sequence of the filamentous fungus Neurospora crassa.</title>
        <authorList>
            <person name="Galagan J.E."/>
            <person name="Calvo S.E."/>
            <person name="Borkovich K.A."/>
            <person name="Selker E.U."/>
            <person name="Read N.D."/>
            <person name="Jaffe D."/>
            <person name="FitzHugh W."/>
            <person name="Ma L.J."/>
            <person name="Smirnov S."/>
            <person name="Purcell S."/>
            <person name="Rehman B."/>
            <person name="Elkins T."/>
            <person name="Engels R."/>
            <person name="Wang S."/>
            <person name="Nielsen C.B."/>
            <person name="Butler J."/>
            <person name="Endrizzi M."/>
            <person name="Qui D."/>
            <person name="Ianakiev P."/>
            <person name="Bell-Pedersen D."/>
            <person name="Nelson M.A."/>
            <person name="Werner-Washburne M."/>
            <person name="Selitrennikoff C.P."/>
            <person name="Kinsey J.A."/>
            <person name="Braun E.L."/>
            <person name="Zelter A."/>
            <person name="Schulte U."/>
            <person name="Kothe G.O."/>
            <person name="Jedd G."/>
            <person name="Mewes W."/>
            <person name="Staben C."/>
            <person name="Marcotte E."/>
            <person name="Greenberg D."/>
            <person name="Roy A."/>
            <person name="Foley K."/>
            <person name="Naylor J."/>
            <person name="Stange-Thomann N."/>
            <person name="Barrett R."/>
            <person name="Gnerre S."/>
            <person name="Kamal M."/>
            <person name="Kamvysselis M."/>
            <person name="Mauceli E."/>
            <person name="Bielke C."/>
            <person name="Rudd S."/>
            <person name="Frishman D."/>
            <person name="Krystofova S."/>
            <person name="Rasmussen C."/>
            <person name="Metzenberg R.L."/>
            <person name="Perkins D.D."/>
            <person name="Kroken S."/>
            <person name="Cogoni C."/>
            <person name="Macino G."/>
            <person name="Catcheside D."/>
            <person name="Li W."/>
            <person name="Pratt R.J."/>
            <person name="Osmani S.A."/>
            <person name="DeSouza C.P."/>
            <person name="Glass L."/>
            <person name="Orbach M.J."/>
            <person name="Berglund J.A."/>
            <person name="Voelker R."/>
            <person name="Yarden O."/>
            <person name="Plamann M."/>
            <person name="Seiler S."/>
            <person name="Dunlap J."/>
            <person name="Radford A."/>
            <person name="Aramayo R."/>
            <person name="Natvig D.O."/>
            <person name="Alex L.A."/>
            <person name="Mannhaupt G."/>
            <person name="Ebbole D.J."/>
            <person name="Freitag M."/>
            <person name="Paulsen I."/>
            <person name="Sachs M.S."/>
            <person name="Lander E.S."/>
            <person name="Nusbaum C."/>
            <person name="Birren B."/>
        </authorList>
    </citation>
    <scope>NUCLEOTIDE SEQUENCE [LARGE SCALE GENOMIC DNA]</scope>
    <source>
        <strain evidence="3">ATCC 24698 / 74-OR23-1A / CBS 708.71 / DSM 1257 / FGSC 987</strain>
    </source>
</reference>
<feature type="compositionally biased region" description="Basic and acidic residues" evidence="1">
    <location>
        <begin position="166"/>
        <end position="209"/>
    </location>
</feature>
<dbReference type="InParanoid" id="Q7SE21"/>
<feature type="region of interest" description="Disordered" evidence="1">
    <location>
        <begin position="1"/>
        <end position="209"/>
    </location>
</feature>
<dbReference type="PaxDb" id="5141-EFNCRP00000002338"/>
<dbReference type="Proteomes" id="UP000001805">
    <property type="component" value="Chromosome 1, Linkage Group I"/>
</dbReference>
<accession>Q7SE21</accession>